<protein>
    <submittedName>
        <fullName evidence="2">CRP-like cAMP-binding protein</fullName>
    </submittedName>
</protein>
<organism evidence="2 3">
    <name type="scientific">Dyadobacter jiangsuensis</name>
    <dbReference type="NCBI Taxonomy" id="1591085"/>
    <lineage>
        <taxon>Bacteria</taxon>
        <taxon>Pseudomonadati</taxon>
        <taxon>Bacteroidota</taxon>
        <taxon>Cytophagia</taxon>
        <taxon>Cytophagales</taxon>
        <taxon>Spirosomataceae</taxon>
        <taxon>Dyadobacter</taxon>
    </lineage>
</organism>
<feature type="domain" description="Cyclic nucleotide-binding" evidence="1">
    <location>
        <begin position="30"/>
        <end position="116"/>
    </location>
</feature>
<dbReference type="CDD" id="cd00038">
    <property type="entry name" value="CAP_ED"/>
    <property type="match status" value="1"/>
</dbReference>
<evidence type="ECO:0000313" key="2">
    <source>
        <dbReference type="EMBL" id="PSL31305.1"/>
    </source>
</evidence>
<dbReference type="OrthoDB" id="1933280at2"/>
<gene>
    <name evidence="2" type="ORF">CLV60_103171</name>
</gene>
<dbReference type="Gene3D" id="2.60.120.10">
    <property type="entry name" value="Jelly Rolls"/>
    <property type="match status" value="1"/>
</dbReference>
<dbReference type="EMBL" id="PYAS01000003">
    <property type="protein sequence ID" value="PSL31305.1"/>
    <property type="molecule type" value="Genomic_DNA"/>
</dbReference>
<dbReference type="InterPro" id="IPR014710">
    <property type="entry name" value="RmlC-like_jellyroll"/>
</dbReference>
<accession>A0A2P8GBN9</accession>
<proteinExistence type="predicted"/>
<dbReference type="InterPro" id="IPR000595">
    <property type="entry name" value="cNMP-bd_dom"/>
</dbReference>
<name>A0A2P8GBN9_9BACT</name>
<dbReference type="SUPFAM" id="SSF51206">
    <property type="entry name" value="cAMP-binding domain-like"/>
    <property type="match status" value="1"/>
</dbReference>
<dbReference type="Pfam" id="PF00027">
    <property type="entry name" value="cNMP_binding"/>
    <property type="match status" value="1"/>
</dbReference>
<reference evidence="2 3" key="1">
    <citation type="submission" date="2018-03" db="EMBL/GenBank/DDBJ databases">
        <title>Genomic Encyclopedia of Archaeal and Bacterial Type Strains, Phase II (KMG-II): from individual species to whole genera.</title>
        <authorList>
            <person name="Goeker M."/>
        </authorList>
    </citation>
    <scope>NUCLEOTIDE SEQUENCE [LARGE SCALE GENOMIC DNA]</scope>
    <source>
        <strain evidence="2 3">DSM 29057</strain>
    </source>
</reference>
<sequence length="199" mass="22887">MHTDFEHYMASQSGLPGETIRHISSLATLRRLRKGEALHSAGDICRHKTFIVNGLLRTYHIKPDGNEHILHFSPQHTWTLDVESYDKQAPSLVNIEAVERSEVLLWAKPDFDKLLKDIPELKRFSERLIAGTIYHNRNRILTILSATPEERYADFINTHPDYLGRLPLRMVAAYLGISLKTLTRIRHAQLQREAGSMVK</sequence>
<keyword evidence="3" id="KW-1185">Reference proteome</keyword>
<dbReference type="InterPro" id="IPR018490">
    <property type="entry name" value="cNMP-bd_dom_sf"/>
</dbReference>
<dbReference type="Proteomes" id="UP000241964">
    <property type="component" value="Unassembled WGS sequence"/>
</dbReference>
<comment type="caution">
    <text evidence="2">The sequence shown here is derived from an EMBL/GenBank/DDBJ whole genome shotgun (WGS) entry which is preliminary data.</text>
</comment>
<evidence type="ECO:0000313" key="3">
    <source>
        <dbReference type="Proteomes" id="UP000241964"/>
    </source>
</evidence>
<dbReference type="AlphaFoldDB" id="A0A2P8GBN9"/>
<evidence type="ECO:0000259" key="1">
    <source>
        <dbReference type="Pfam" id="PF00027"/>
    </source>
</evidence>